<organism evidence="1 2">
    <name type="scientific">Paramecium pentaurelia</name>
    <dbReference type="NCBI Taxonomy" id="43138"/>
    <lineage>
        <taxon>Eukaryota</taxon>
        <taxon>Sar</taxon>
        <taxon>Alveolata</taxon>
        <taxon>Ciliophora</taxon>
        <taxon>Intramacronucleata</taxon>
        <taxon>Oligohymenophorea</taxon>
        <taxon>Peniculida</taxon>
        <taxon>Parameciidae</taxon>
        <taxon>Paramecium</taxon>
    </lineage>
</organism>
<gene>
    <name evidence="1" type="ORF">PPENT_87.1.T0210095</name>
</gene>
<dbReference type="OrthoDB" id="312711at2759"/>
<dbReference type="Proteomes" id="UP000689195">
    <property type="component" value="Unassembled WGS sequence"/>
</dbReference>
<keyword evidence="2" id="KW-1185">Reference proteome</keyword>
<proteinExistence type="predicted"/>
<reference evidence="1" key="1">
    <citation type="submission" date="2021-01" db="EMBL/GenBank/DDBJ databases">
        <authorList>
            <consortium name="Genoscope - CEA"/>
            <person name="William W."/>
        </authorList>
    </citation>
    <scope>NUCLEOTIDE SEQUENCE</scope>
</reference>
<comment type="caution">
    <text evidence="1">The sequence shown here is derived from an EMBL/GenBank/DDBJ whole genome shotgun (WGS) entry which is preliminary data.</text>
</comment>
<sequence>MQSLSVKNTKYQIQYREWSYSCHQRRLSEINNRKNSNDKNYINIIESSRRNKFFNSRRKEIKKQEEILSQNKKLLNKIVNIKSIIVLNNLQDLLNKKKRISNVLRTIKLQDKRYLKCQVYFQVNSNREDQPRFSSKTYILDREYLKKREMSLSLKDQLSTITLFSFCERQQQTQNIQSRQYRDRQYITSNKKTQLLNHSKDAQRQIVQQLITYINEQLFQKNNHFEEEKQFFLMCYDMPILNKLTQLIIFNVQYKNEMKNQGKHSNSHQNSSKPDSIFKEYEALSTEQKLKEKNHFIFLWIETSIIIHLEYLHLLKNMTIKGKLGF</sequence>
<evidence type="ECO:0000313" key="1">
    <source>
        <dbReference type="EMBL" id="CAD8150947.1"/>
    </source>
</evidence>
<accession>A0A8S1TGL8</accession>
<dbReference type="EMBL" id="CAJJDO010000021">
    <property type="protein sequence ID" value="CAD8150947.1"/>
    <property type="molecule type" value="Genomic_DNA"/>
</dbReference>
<name>A0A8S1TGL8_9CILI</name>
<evidence type="ECO:0000313" key="2">
    <source>
        <dbReference type="Proteomes" id="UP000689195"/>
    </source>
</evidence>
<protein>
    <submittedName>
        <fullName evidence="1">Uncharacterized protein</fullName>
    </submittedName>
</protein>
<dbReference type="AlphaFoldDB" id="A0A8S1TGL8"/>